<feature type="non-terminal residue" evidence="1">
    <location>
        <position position="1"/>
    </location>
</feature>
<evidence type="ECO:0000313" key="2">
    <source>
        <dbReference type="Proteomes" id="UP000676336"/>
    </source>
</evidence>
<protein>
    <submittedName>
        <fullName evidence="1">Uncharacterized protein</fullName>
    </submittedName>
</protein>
<sequence>AEIRATLNSYQYLKRLLSERLEKQAQIPILV</sequence>
<dbReference type="Proteomes" id="UP000676336">
    <property type="component" value="Unassembled WGS sequence"/>
</dbReference>
<dbReference type="AlphaFoldDB" id="A0A8S3CRQ8"/>
<dbReference type="EMBL" id="CAJOBI010187310">
    <property type="protein sequence ID" value="CAF4949102.1"/>
    <property type="molecule type" value="Genomic_DNA"/>
</dbReference>
<accession>A0A8S3CRQ8</accession>
<comment type="caution">
    <text evidence="1">The sequence shown here is derived from an EMBL/GenBank/DDBJ whole genome shotgun (WGS) entry which is preliminary data.</text>
</comment>
<reference evidence="1" key="1">
    <citation type="submission" date="2021-02" db="EMBL/GenBank/DDBJ databases">
        <authorList>
            <person name="Nowell W R."/>
        </authorList>
    </citation>
    <scope>NUCLEOTIDE SEQUENCE</scope>
</reference>
<gene>
    <name evidence="1" type="ORF">SMN809_LOCUS54021</name>
</gene>
<proteinExistence type="predicted"/>
<name>A0A8S3CRQ8_9BILA</name>
<evidence type="ECO:0000313" key="1">
    <source>
        <dbReference type="EMBL" id="CAF4949102.1"/>
    </source>
</evidence>
<organism evidence="1 2">
    <name type="scientific">Rotaria magnacalcarata</name>
    <dbReference type="NCBI Taxonomy" id="392030"/>
    <lineage>
        <taxon>Eukaryota</taxon>
        <taxon>Metazoa</taxon>
        <taxon>Spiralia</taxon>
        <taxon>Gnathifera</taxon>
        <taxon>Rotifera</taxon>
        <taxon>Eurotatoria</taxon>
        <taxon>Bdelloidea</taxon>
        <taxon>Philodinida</taxon>
        <taxon>Philodinidae</taxon>
        <taxon>Rotaria</taxon>
    </lineage>
</organism>